<dbReference type="Proteomes" id="UP000198549">
    <property type="component" value="Chromosome I"/>
</dbReference>
<dbReference type="Gene3D" id="3.60.110.10">
    <property type="entry name" value="Carbon-nitrogen hydrolase"/>
    <property type="match status" value="1"/>
</dbReference>
<feature type="domain" description="CN hydrolase" evidence="2">
    <location>
        <begin position="7"/>
        <end position="287"/>
    </location>
</feature>
<keyword evidence="3" id="KW-0378">Hydrolase</keyword>
<organism evidence="4 5">
    <name type="scientific">Pseudomonas reinekei</name>
    <dbReference type="NCBI Taxonomy" id="395598"/>
    <lineage>
        <taxon>Bacteria</taxon>
        <taxon>Pseudomonadati</taxon>
        <taxon>Pseudomonadota</taxon>
        <taxon>Gammaproteobacteria</taxon>
        <taxon>Pseudomonadales</taxon>
        <taxon>Pseudomonadaceae</taxon>
        <taxon>Pseudomonas</taxon>
    </lineage>
</organism>
<dbReference type="EMBL" id="LT629709">
    <property type="protein sequence ID" value="SDP66182.1"/>
    <property type="molecule type" value="Genomic_DNA"/>
</dbReference>
<dbReference type="InterPro" id="IPR003010">
    <property type="entry name" value="C-N_Hydrolase"/>
</dbReference>
<evidence type="ECO:0000313" key="5">
    <source>
        <dbReference type="Proteomes" id="UP000198549"/>
    </source>
</evidence>
<dbReference type="SUPFAM" id="SSF56317">
    <property type="entry name" value="Carbon-nitrogen hydrolase"/>
    <property type="match status" value="1"/>
</dbReference>
<dbReference type="PANTHER" id="PTHR46044">
    <property type="entry name" value="NITRILASE"/>
    <property type="match status" value="1"/>
</dbReference>
<dbReference type="Pfam" id="PF00795">
    <property type="entry name" value="CN_hydrolase"/>
    <property type="match status" value="1"/>
</dbReference>
<evidence type="ECO:0000259" key="2">
    <source>
        <dbReference type="PROSITE" id="PS50263"/>
    </source>
</evidence>
<dbReference type="RefSeq" id="WP_083659294.1">
    <property type="nucleotide sequence ID" value="NZ_LT629709.1"/>
</dbReference>
<dbReference type="GO" id="GO:0016787">
    <property type="term" value="F:hydrolase activity"/>
    <property type="evidence" value="ECO:0007669"/>
    <property type="project" value="UniProtKB-KW"/>
</dbReference>
<evidence type="ECO:0000256" key="1">
    <source>
        <dbReference type="ARBA" id="ARBA00008129"/>
    </source>
</evidence>
<evidence type="ECO:0000313" key="3">
    <source>
        <dbReference type="EMBL" id="KAB0487766.1"/>
    </source>
</evidence>
<dbReference type="Proteomes" id="UP000460142">
    <property type="component" value="Unassembled WGS sequence"/>
</dbReference>
<dbReference type="OrthoDB" id="9803803at2"/>
<protein>
    <submittedName>
        <fullName evidence="4">Aliphatic nitrilase</fullName>
    </submittedName>
    <submittedName>
        <fullName evidence="3">Carbon-nitrogen hydrolase family protein</fullName>
    </submittedName>
</protein>
<evidence type="ECO:0000313" key="6">
    <source>
        <dbReference type="Proteomes" id="UP000460142"/>
    </source>
</evidence>
<accession>A0A1H0UIQ5</accession>
<dbReference type="PANTHER" id="PTHR46044:SF2">
    <property type="entry name" value="CN HYDROLASE DOMAIN-CONTAINING PROTEIN"/>
    <property type="match status" value="1"/>
</dbReference>
<sequence length="361" mass="40096">MAHLPTLKVAACHVAPVFLDKTATTAKALNLIREAAANGADLAVFPESFIPAFPIWAALWAPILNHDLFELMVENSLYMDGPEIASLRAEAKRLGVFVSMGISERSHTSVGCIWNTNVLIGDDGSILNHHRKLVPTFYEKLIWAPGDGEGLRVSDTRIGKIGALICGENTNPLARYALMAQGEQLHISCWPALWPTRRPDTGSNFDNVAANRIRAGAHSFEAKAFGILCAGYMDSAMRDFLVNRDPQVTQILDNTPRAATMFIDPTGTQIGDMLQNEEGILYARLDLNHCIEPKQFHDVVGYYNRYDVFDFSVNRRRDEPVTWNDSSKLQVGTSVGLREQRIFEQQLLQEADRRLDAGNVA</sequence>
<dbReference type="PROSITE" id="PS50263">
    <property type="entry name" value="CN_HYDROLASE"/>
    <property type="match status" value="1"/>
</dbReference>
<dbReference type="AlphaFoldDB" id="A0A1H0UIQ5"/>
<dbReference type="InterPro" id="IPR044149">
    <property type="entry name" value="Nitrilases_CHs"/>
</dbReference>
<comment type="similarity">
    <text evidence="1">Belongs to the carbon-nitrogen hydrolase superfamily. Nitrilase family.</text>
</comment>
<reference evidence="3 6" key="2">
    <citation type="submission" date="2019-09" db="EMBL/GenBank/DDBJ databases">
        <title>Draft genome sequences of 48 bacterial type strains from the CCUG.</title>
        <authorList>
            <person name="Tunovic T."/>
            <person name="Pineiro-Iglesias B."/>
            <person name="Unosson C."/>
            <person name="Inganas E."/>
            <person name="Ohlen M."/>
            <person name="Cardew S."/>
            <person name="Jensie-Markopoulos S."/>
            <person name="Salva-Serra F."/>
            <person name="Jaen-Luchoro D."/>
            <person name="Karlsson R."/>
            <person name="Svensson-Stadler L."/>
            <person name="Chun J."/>
            <person name="Moore E."/>
        </authorList>
    </citation>
    <scope>NUCLEOTIDE SEQUENCE [LARGE SCALE GENOMIC DNA]</scope>
    <source>
        <strain evidence="3 6">CCUG 53116</strain>
    </source>
</reference>
<gene>
    <name evidence="3" type="ORF">F7R15_02695</name>
    <name evidence="4" type="ORF">SAMN04490202_5438</name>
</gene>
<dbReference type="CDD" id="cd07564">
    <property type="entry name" value="nitrilases_CHs"/>
    <property type="match status" value="1"/>
</dbReference>
<proteinExistence type="inferred from homology"/>
<dbReference type="EMBL" id="VZPS01000002">
    <property type="protein sequence ID" value="KAB0487766.1"/>
    <property type="molecule type" value="Genomic_DNA"/>
</dbReference>
<reference evidence="4 5" key="1">
    <citation type="submission" date="2016-10" db="EMBL/GenBank/DDBJ databases">
        <authorList>
            <person name="de Groot N.N."/>
        </authorList>
    </citation>
    <scope>NUCLEOTIDE SEQUENCE [LARGE SCALE GENOMIC DNA]</scope>
    <source>
        <strain evidence="4 5">BS3776</strain>
    </source>
</reference>
<evidence type="ECO:0000313" key="4">
    <source>
        <dbReference type="EMBL" id="SDP66182.1"/>
    </source>
</evidence>
<dbReference type="InterPro" id="IPR036526">
    <property type="entry name" value="C-N_Hydrolase_sf"/>
</dbReference>
<name>A0A1H0UIQ5_PSERE</name>